<dbReference type="InterPro" id="IPR036427">
    <property type="entry name" value="Bromodomain-like_sf"/>
</dbReference>
<dbReference type="GO" id="GO:0017025">
    <property type="term" value="F:TBP-class protein binding"/>
    <property type="evidence" value="ECO:0007669"/>
    <property type="project" value="InterPro"/>
</dbReference>
<dbReference type="SMART" id="SM00297">
    <property type="entry name" value="BROMO"/>
    <property type="match status" value="1"/>
</dbReference>
<dbReference type="GO" id="GO:0051123">
    <property type="term" value="P:RNA polymerase II preinitiation complex assembly"/>
    <property type="evidence" value="ECO:0007669"/>
    <property type="project" value="TreeGrafter"/>
</dbReference>
<dbReference type="PROSITE" id="PS00633">
    <property type="entry name" value="BROMODOMAIN_1"/>
    <property type="match status" value="1"/>
</dbReference>
<evidence type="ECO:0000313" key="5">
    <source>
        <dbReference type="Proteomes" id="UP001231189"/>
    </source>
</evidence>
<keyword evidence="1 2" id="KW-0103">Bromodomain</keyword>
<dbReference type="InterPro" id="IPR001487">
    <property type="entry name" value="Bromodomain"/>
</dbReference>
<dbReference type="GO" id="GO:0004402">
    <property type="term" value="F:histone acetyltransferase activity"/>
    <property type="evidence" value="ECO:0007669"/>
    <property type="project" value="InterPro"/>
</dbReference>
<accession>A0AAD8R1B9</accession>
<gene>
    <name evidence="4" type="ORF">QYE76_036678</name>
</gene>
<name>A0AAD8R1B9_LOLMU</name>
<evidence type="ECO:0000256" key="2">
    <source>
        <dbReference type="PROSITE-ProRule" id="PRU00035"/>
    </source>
</evidence>
<dbReference type="Gene3D" id="1.20.920.10">
    <property type="entry name" value="Bromodomain-like"/>
    <property type="match status" value="1"/>
</dbReference>
<feature type="domain" description="Bromo" evidence="3">
    <location>
        <begin position="66"/>
        <end position="136"/>
    </location>
</feature>
<evidence type="ECO:0000259" key="3">
    <source>
        <dbReference type="PROSITE" id="PS50014"/>
    </source>
</evidence>
<protein>
    <recommendedName>
        <fullName evidence="3">Bromo domain-containing protein</fullName>
    </recommendedName>
</protein>
<evidence type="ECO:0000313" key="4">
    <source>
        <dbReference type="EMBL" id="KAK1613005.1"/>
    </source>
</evidence>
<comment type="caution">
    <text evidence="4">The sequence shown here is derived from an EMBL/GenBank/DDBJ whole genome shotgun (WGS) entry which is preliminary data.</text>
</comment>
<dbReference type="GO" id="GO:0005669">
    <property type="term" value="C:transcription factor TFIID complex"/>
    <property type="evidence" value="ECO:0007669"/>
    <property type="project" value="InterPro"/>
</dbReference>
<dbReference type="Pfam" id="PF00439">
    <property type="entry name" value="Bromodomain"/>
    <property type="match status" value="1"/>
</dbReference>
<dbReference type="PROSITE" id="PS50014">
    <property type="entry name" value="BROMODOMAIN_2"/>
    <property type="match status" value="1"/>
</dbReference>
<keyword evidence="5" id="KW-1185">Reference proteome</keyword>
<evidence type="ECO:0000256" key="1">
    <source>
        <dbReference type="ARBA" id="ARBA00023117"/>
    </source>
</evidence>
<dbReference type="PANTHER" id="PTHR13900">
    <property type="entry name" value="TRANSCRIPTION INITIATION FACTOR TFIID"/>
    <property type="match status" value="1"/>
</dbReference>
<dbReference type="GO" id="GO:0016251">
    <property type="term" value="F:RNA polymerase II general transcription initiation factor activity"/>
    <property type="evidence" value="ECO:0007669"/>
    <property type="project" value="InterPro"/>
</dbReference>
<dbReference type="SUPFAM" id="SSF47370">
    <property type="entry name" value="Bromodomain"/>
    <property type="match status" value="1"/>
</dbReference>
<dbReference type="EMBL" id="JAUUTY010000007">
    <property type="protein sequence ID" value="KAK1613005.1"/>
    <property type="molecule type" value="Genomic_DNA"/>
</dbReference>
<organism evidence="4 5">
    <name type="scientific">Lolium multiflorum</name>
    <name type="common">Italian ryegrass</name>
    <name type="synonym">Lolium perenne subsp. multiflorum</name>
    <dbReference type="NCBI Taxonomy" id="4521"/>
    <lineage>
        <taxon>Eukaryota</taxon>
        <taxon>Viridiplantae</taxon>
        <taxon>Streptophyta</taxon>
        <taxon>Embryophyta</taxon>
        <taxon>Tracheophyta</taxon>
        <taxon>Spermatophyta</taxon>
        <taxon>Magnoliopsida</taxon>
        <taxon>Liliopsida</taxon>
        <taxon>Poales</taxon>
        <taxon>Poaceae</taxon>
        <taxon>BOP clade</taxon>
        <taxon>Pooideae</taxon>
        <taxon>Poodae</taxon>
        <taxon>Poeae</taxon>
        <taxon>Poeae Chloroplast Group 2 (Poeae type)</taxon>
        <taxon>Loliodinae</taxon>
        <taxon>Loliinae</taxon>
        <taxon>Lolium</taxon>
    </lineage>
</organism>
<dbReference type="Proteomes" id="UP001231189">
    <property type="component" value="Unassembled WGS sequence"/>
</dbReference>
<sequence>MKMTASQATTSVQLCRGHDHDHDRDLGLGLCLYQPWRRLLRWWRLGLGREVELSNILEKIVDHLRDQTSISLLFLKPVTKKIAPDYYDIIMRPMDLGTIRDKARKMEYKNRDEFRHDVAQIRVNAHLYNDKRHPHIPPLAEQLLDICDRLLLESADLLDDAESAIEG</sequence>
<proteinExistence type="predicted"/>
<dbReference type="PRINTS" id="PR00503">
    <property type="entry name" value="BROMODOMAIN"/>
</dbReference>
<dbReference type="InterPro" id="IPR040240">
    <property type="entry name" value="TAF1"/>
</dbReference>
<reference evidence="4" key="1">
    <citation type="submission" date="2023-07" db="EMBL/GenBank/DDBJ databases">
        <title>A chromosome-level genome assembly of Lolium multiflorum.</title>
        <authorList>
            <person name="Chen Y."/>
            <person name="Copetti D."/>
            <person name="Kolliker R."/>
            <person name="Studer B."/>
        </authorList>
    </citation>
    <scope>NUCLEOTIDE SEQUENCE</scope>
    <source>
        <strain evidence="4">02402/16</strain>
        <tissue evidence="4">Leaf</tissue>
    </source>
</reference>
<dbReference type="PANTHER" id="PTHR13900:SF0">
    <property type="entry name" value="TRANSCRIPTION INITIATION FACTOR TFIID SUBUNIT 1"/>
    <property type="match status" value="1"/>
</dbReference>
<dbReference type="InterPro" id="IPR018359">
    <property type="entry name" value="Bromodomain_CS"/>
</dbReference>
<dbReference type="AlphaFoldDB" id="A0AAD8R1B9"/>